<feature type="region of interest" description="Disordered" evidence="3">
    <location>
        <begin position="516"/>
        <end position="566"/>
    </location>
</feature>
<dbReference type="InterPro" id="IPR038109">
    <property type="entry name" value="DNA_bind_recomb_sf"/>
</dbReference>
<dbReference type="InterPro" id="IPR036162">
    <property type="entry name" value="Resolvase-like_N_sf"/>
</dbReference>
<evidence type="ECO:0000256" key="3">
    <source>
        <dbReference type="SAM" id="MobiDB-lite"/>
    </source>
</evidence>
<dbReference type="PANTHER" id="PTHR30461:SF2">
    <property type="entry name" value="SERINE RECOMBINASE PINE-RELATED"/>
    <property type="match status" value="1"/>
</dbReference>
<evidence type="ECO:0000256" key="2">
    <source>
        <dbReference type="ARBA" id="ARBA00023172"/>
    </source>
</evidence>
<dbReference type="SUPFAM" id="SSF53041">
    <property type="entry name" value="Resolvase-like"/>
    <property type="match status" value="1"/>
</dbReference>
<keyword evidence="7" id="KW-1185">Reference proteome</keyword>
<dbReference type="Gene3D" id="3.90.1750.20">
    <property type="entry name" value="Putative Large Serine Recombinase, Chain B, Domain 2"/>
    <property type="match status" value="1"/>
</dbReference>
<keyword evidence="2" id="KW-0233">DNA recombination</keyword>
<dbReference type="Pfam" id="PF00239">
    <property type="entry name" value="Resolvase"/>
    <property type="match status" value="1"/>
</dbReference>
<dbReference type="SMART" id="SM00857">
    <property type="entry name" value="Resolvase"/>
    <property type="match status" value="1"/>
</dbReference>
<feature type="domain" description="Resolvase/invertase-type recombinase catalytic" evidence="4">
    <location>
        <begin position="40"/>
        <end position="187"/>
    </location>
</feature>
<dbReference type="InterPro" id="IPR050639">
    <property type="entry name" value="SSR_resolvase"/>
</dbReference>
<dbReference type="RefSeq" id="WP_281906468.1">
    <property type="nucleotide sequence ID" value="NZ_BSDI01000115.1"/>
</dbReference>
<dbReference type="Pfam" id="PF13408">
    <property type="entry name" value="Zn_ribbon_recom"/>
    <property type="match status" value="1"/>
</dbReference>
<dbReference type="PANTHER" id="PTHR30461">
    <property type="entry name" value="DNA-INVERTASE FROM LAMBDOID PROPHAGE"/>
    <property type="match status" value="1"/>
</dbReference>
<evidence type="ECO:0000313" key="6">
    <source>
        <dbReference type="EMBL" id="GLI03935.1"/>
    </source>
</evidence>
<dbReference type="PROSITE" id="PS51737">
    <property type="entry name" value="RECOMBINASE_DNA_BIND"/>
    <property type="match status" value="1"/>
</dbReference>
<dbReference type="Proteomes" id="UP001144280">
    <property type="component" value="Unassembled WGS sequence"/>
</dbReference>
<gene>
    <name evidence="6" type="ORF">Pa4123_92160</name>
</gene>
<dbReference type="InterPro" id="IPR025827">
    <property type="entry name" value="Zn_ribbon_recom_dom"/>
</dbReference>
<protein>
    <recommendedName>
        <fullName evidence="8">Recombinase family protein</fullName>
    </recommendedName>
</protein>
<proteinExistence type="predicted"/>
<feature type="region of interest" description="Disordered" evidence="3">
    <location>
        <begin position="1"/>
        <end position="32"/>
    </location>
</feature>
<evidence type="ECO:0000259" key="5">
    <source>
        <dbReference type="PROSITE" id="PS51737"/>
    </source>
</evidence>
<evidence type="ECO:0000313" key="7">
    <source>
        <dbReference type="Proteomes" id="UP001144280"/>
    </source>
</evidence>
<evidence type="ECO:0000259" key="4">
    <source>
        <dbReference type="PROSITE" id="PS51736"/>
    </source>
</evidence>
<dbReference type="PROSITE" id="PS51736">
    <property type="entry name" value="RECOMBINASES_3"/>
    <property type="match status" value="1"/>
</dbReference>
<evidence type="ECO:0000256" key="1">
    <source>
        <dbReference type="ARBA" id="ARBA00023125"/>
    </source>
</evidence>
<keyword evidence="1" id="KW-0238">DNA-binding</keyword>
<dbReference type="InterPro" id="IPR011109">
    <property type="entry name" value="DNA_bind_recombinase_dom"/>
</dbReference>
<name>A0ABQ5RDA6_9ACTN</name>
<dbReference type="InterPro" id="IPR006119">
    <property type="entry name" value="Resolv_N"/>
</dbReference>
<comment type="caution">
    <text evidence="6">The sequence shown here is derived from an EMBL/GenBank/DDBJ whole genome shotgun (WGS) entry which is preliminary data.</text>
</comment>
<feature type="domain" description="Recombinase" evidence="5">
    <location>
        <begin position="195"/>
        <end position="302"/>
    </location>
</feature>
<dbReference type="EMBL" id="BSDI01000115">
    <property type="protein sequence ID" value="GLI03935.1"/>
    <property type="molecule type" value="Genomic_DNA"/>
</dbReference>
<evidence type="ECO:0008006" key="8">
    <source>
        <dbReference type="Google" id="ProtNLM"/>
    </source>
</evidence>
<organism evidence="6 7">
    <name type="scientific">Phytohabitans aurantiacus</name>
    <dbReference type="NCBI Taxonomy" id="3016789"/>
    <lineage>
        <taxon>Bacteria</taxon>
        <taxon>Bacillati</taxon>
        <taxon>Actinomycetota</taxon>
        <taxon>Actinomycetes</taxon>
        <taxon>Micromonosporales</taxon>
        <taxon>Micromonosporaceae</taxon>
    </lineage>
</organism>
<dbReference type="Gene3D" id="3.40.50.1390">
    <property type="entry name" value="Resolvase, N-terminal catalytic domain"/>
    <property type="match status" value="1"/>
</dbReference>
<sequence length="589" mass="65424">MTGEHTDSPPHSAWPASGGSQPNEIPSGHATEAPDINAVRVAAYVRISTDEDHQPFSLPAQTARLQAYIDSQPNWTLIEPMYRDEKSGATLHRQGLQQALAAARTGTFDILLVYRVDRLARSLRGLVTILDDLAAAGVGFRSATEPVDTSNPVGRMLIQMLGVFAQFERDLNIDRVINGMERKAATGQWTTGTYPYGYRIDPHTHHLIPDEAEAPILAQMFALYADTFTGTRAIAARLNARGLRHRSGRPWSGHTIGKILANRTYLGETRFRNITTPNAHPPLIDQETFHRVQRIRTSRAHHDATPTAHTSDYLLAGLVTCMTCGSHYVGTAAHGRRHRYRYYTCQRHARYGRQACNSPRLPADQLEQQILKTIAAAYRDTDLPADALAAVANTHRDNTSALRAEHAAVTAQMTLVQQKIGRYLNAFETDAIPAHLCRERLQAFTLQAAQLIARRDQLHHELEHTKPPPPADRGQARQHLHHMLATADPHQIKTLTNLLITGIDVYDRHHIQPYLRHPAHKKTERRNTEPATQPGRRRRTNTDRVDSGLLGVNGEVRGNGPAASLARPTVRPACGLDQRVKPLGTFLAG</sequence>
<reference evidence="6" key="1">
    <citation type="submission" date="2022-12" db="EMBL/GenBank/DDBJ databases">
        <title>New Phytohabitans aurantiacus sp. RD004123 nov., an actinomycete isolated from soil.</title>
        <authorList>
            <person name="Triningsih D.W."/>
            <person name="Harunari E."/>
            <person name="Igarashi Y."/>
        </authorList>
    </citation>
    <scope>NUCLEOTIDE SEQUENCE</scope>
    <source>
        <strain evidence="6">RD004123</strain>
    </source>
</reference>
<dbReference type="Pfam" id="PF07508">
    <property type="entry name" value="Recombinase"/>
    <property type="match status" value="1"/>
</dbReference>
<accession>A0ABQ5RDA6</accession>
<dbReference type="CDD" id="cd03768">
    <property type="entry name" value="SR_ResInv"/>
    <property type="match status" value="1"/>
</dbReference>